<keyword evidence="4" id="KW-0645">Protease</keyword>
<comment type="similarity">
    <text evidence="2 4">Belongs to the peptidase S26 family.</text>
</comment>
<feature type="transmembrane region" description="Helical" evidence="4">
    <location>
        <begin position="25"/>
        <end position="48"/>
    </location>
</feature>
<name>A0AB39TI71_9ACTN</name>
<evidence type="ECO:0000313" key="6">
    <source>
        <dbReference type="EMBL" id="XDQ78864.1"/>
    </source>
</evidence>
<dbReference type="PRINTS" id="PR00727">
    <property type="entry name" value="LEADERPTASE"/>
</dbReference>
<dbReference type="PANTHER" id="PTHR43390:SF1">
    <property type="entry name" value="CHLOROPLAST PROCESSING PEPTIDASE"/>
    <property type="match status" value="1"/>
</dbReference>
<feature type="active site" evidence="3">
    <location>
        <position position="100"/>
    </location>
</feature>
<keyword evidence="4" id="KW-1133">Transmembrane helix</keyword>
<evidence type="ECO:0000259" key="5">
    <source>
        <dbReference type="Pfam" id="PF10502"/>
    </source>
</evidence>
<comment type="catalytic activity">
    <reaction evidence="4">
        <text>Cleavage of hydrophobic, N-terminal signal or leader sequences from secreted and periplasmic proteins.</text>
        <dbReference type="EC" id="3.4.21.89"/>
    </reaction>
</comment>
<feature type="active site" evidence="3">
    <location>
        <position position="59"/>
    </location>
</feature>
<reference evidence="6" key="1">
    <citation type="submission" date="2024-07" db="EMBL/GenBank/DDBJ databases">
        <authorList>
            <person name="Yu S.T."/>
        </authorList>
    </citation>
    <scope>NUCLEOTIDE SEQUENCE</scope>
    <source>
        <strain evidence="6">Y1</strain>
    </source>
</reference>
<dbReference type="RefSeq" id="WP_045700215.1">
    <property type="nucleotide sequence ID" value="NZ_CP163445.1"/>
</dbReference>
<accession>A0AB39TI71</accession>
<dbReference type="GO" id="GO:0004252">
    <property type="term" value="F:serine-type endopeptidase activity"/>
    <property type="evidence" value="ECO:0007669"/>
    <property type="project" value="InterPro"/>
</dbReference>
<comment type="subcellular location">
    <subcellularLocation>
        <location evidence="1">Cell membrane</location>
        <topology evidence="1">Single-pass type II membrane protein</topology>
    </subcellularLocation>
    <subcellularLocation>
        <location evidence="4">Membrane</location>
        <topology evidence="4">Single-pass type II membrane protein</topology>
    </subcellularLocation>
</comment>
<dbReference type="GO" id="GO:0006465">
    <property type="term" value="P:signal peptide processing"/>
    <property type="evidence" value="ECO:0007669"/>
    <property type="project" value="InterPro"/>
</dbReference>
<evidence type="ECO:0000256" key="4">
    <source>
        <dbReference type="RuleBase" id="RU362042"/>
    </source>
</evidence>
<dbReference type="GO" id="GO:0009003">
    <property type="term" value="F:signal peptidase activity"/>
    <property type="evidence" value="ECO:0007669"/>
    <property type="project" value="UniProtKB-EC"/>
</dbReference>
<dbReference type="AlphaFoldDB" id="A0AB39TI71"/>
<dbReference type="InterPro" id="IPR019533">
    <property type="entry name" value="Peptidase_S26"/>
</dbReference>
<dbReference type="NCBIfam" id="TIGR02227">
    <property type="entry name" value="sigpep_I_bact"/>
    <property type="match status" value="1"/>
</dbReference>
<evidence type="ECO:0000256" key="3">
    <source>
        <dbReference type="PIRSR" id="PIRSR600223-1"/>
    </source>
</evidence>
<dbReference type="Pfam" id="PF10502">
    <property type="entry name" value="Peptidase_S26"/>
    <property type="match status" value="1"/>
</dbReference>
<gene>
    <name evidence="6" type="primary">lepB</name>
    <name evidence="6" type="ORF">AB2U05_10510</name>
</gene>
<sequence>MSGVVEQTADDRAAAPARPRLRVSAVLQGVAIALGLVLMIGGFVLIAVDYRPYDIPTASMSPTLQVGDTVLARKVDGGSVGRGDVVVFRDQAWGGQLMVKRVVAVGGDTVATTREDRRLTVNGQPVDEPYLADQGPKGGDSFSVTVPPGRLFLLGDNRQGSLDSRTHLEVDGGTVPADGVEARVEATLLPFGRTGLLDRTAAFDGLAGPKAGSPGPLAPAAYATVGGAALIIVVCAVSGVAGLARRFRREDAAS</sequence>
<keyword evidence="4" id="KW-0812">Transmembrane</keyword>
<dbReference type="PANTHER" id="PTHR43390">
    <property type="entry name" value="SIGNAL PEPTIDASE I"/>
    <property type="match status" value="1"/>
</dbReference>
<proteinExistence type="inferred from homology"/>
<dbReference type="CDD" id="cd06530">
    <property type="entry name" value="S26_SPase_I"/>
    <property type="match status" value="1"/>
</dbReference>
<comment type="caution">
    <text evidence="4">Lacks conserved residue(s) required for the propagation of feature annotation.</text>
</comment>
<protein>
    <recommendedName>
        <fullName evidence="4">Signal peptidase I</fullName>
        <ecNumber evidence="4">3.4.21.89</ecNumber>
    </recommendedName>
</protein>
<dbReference type="InterPro" id="IPR000223">
    <property type="entry name" value="Pept_S26A_signal_pept_1"/>
</dbReference>
<dbReference type="InterPro" id="IPR036286">
    <property type="entry name" value="LexA/Signal_pep-like_sf"/>
</dbReference>
<dbReference type="EMBL" id="CP163445">
    <property type="protein sequence ID" value="XDQ78864.1"/>
    <property type="molecule type" value="Genomic_DNA"/>
</dbReference>
<evidence type="ECO:0000256" key="1">
    <source>
        <dbReference type="ARBA" id="ARBA00004401"/>
    </source>
</evidence>
<organism evidence="6">
    <name type="scientific">Streptomyces sp. Y1</name>
    <dbReference type="NCBI Taxonomy" id="3238634"/>
    <lineage>
        <taxon>Bacteria</taxon>
        <taxon>Bacillati</taxon>
        <taxon>Actinomycetota</taxon>
        <taxon>Actinomycetes</taxon>
        <taxon>Kitasatosporales</taxon>
        <taxon>Streptomycetaceae</taxon>
        <taxon>Streptomyces</taxon>
    </lineage>
</organism>
<keyword evidence="4" id="KW-0472">Membrane</keyword>
<dbReference type="Gene3D" id="2.10.109.10">
    <property type="entry name" value="Umud Fragment, subunit A"/>
    <property type="match status" value="1"/>
</dbReference>
<keyword evidence="4 6" id="KW-0378">Hydrolase</keyword>
<feature type="domain" description="Peptidase S26" evidence="5">
    <location>
        <begin position="34"/>
        <end position="187"/>
    </location>
</feature>
<evidence type="ECO:0000256" key="2">
    <source>
        <dbReference type="ARBA" id="ARBA00009370"/>
    </source>
</evidence>
<dbReference type="EC" id="3.4.21.89" evidence="4"/>
<dbReference type="GO" id="GO:0005886">
    <property type="term" value="C:plasma membrane"/>
    <property type="evidence" value="ECO:0007669"/>
    <property type="project" value="UniProtKB-SubCell"/>
</dbReference>
<dbReference type="SUPFAM" id="SSF51306">
    <property type="entry name" value="LexA/Signal peptidase"/>
    <property type="match status" value="1"/>
</dbReference>
<feature type="transmembrane region" description="Helical" evidence="4">
    <location>
        <begin position="220"/>
        <end position="244"/>
    </location>
</feature>